<proteinExistence type="predicted"/>
<evidence type="ECO:0008006" key="3">
    <source>
        <dbReference type="Google" id="ProtNLM"/>
    </source>
</evidence>
<accession>A0ABQ3P1I8</accession>
<dbReference type="RefSeq" id="WP_043228802.1">
    <property type="nucleotide sequence ID" value="NZ_BNBS01000006.1"/>
</dbReference>
<reference evidence="1" key="1">
    <citation type="submission" date="2024-05" db="EMBL/GenBank/DDBJ databases">
        <title>Whole genome shotgun sequence of Streptomyces hydrogenans NBRC 13475.</title>
        <authorList>
            <person name="Komaki H."/>
            <person name="Tamura T."/>
        </authorList>
    </citation>
    <scope>NUCLEOTIDE SEQUENCE</scope>
    <source>
        <strain evidence="1">NBRC 13475</strain>
    </source>
</reference>
<keyword evidence="2" id="KW-1185">Reference proteome</keyword>
<sequence length="201" mass="21379">MAGNNSAEIRVAGSGKLFVATAGATAPSFGSDPATDWAAATWTNLGYTTGDGVTFSKKDKLEPIDTWQSVSPVHFIYSSRDLSLKFSLLQFNEDTLPFFMGGGKVEAEPAASTDTYKYEIAERPYADARALGLEFTDVKVGGTAVTYRFIIPRGQVTASDDIKLARKAASTLGVTFTAMSNGDGKPLATFLMKDNQYGASA</sequence>
<dbReference type="Proteomes" id="UP001052739">
    <property type="component" value="Unassembled WGS sequence"/>
</dbReference>
<evidence type="ECO:0000313" key="1">
    <source>
        <dbReference type="EMBL" id="GHI18885.1"/>
    </source>
</evidence>
<organism evidence="1 2">
    <name type="scientific">Streptomyces hydrogenans</name>
    <dbReference type="NCBI Taxonomy" id="1873719"/>
    <lineage>
        <taxon>Bacteria</taxon>
        <taxon>Bacillati</taxon>
        <taxon>Actinomycetota</taxon>
        <taxon>Actinomycetes</taxon>
        <taxon>Kitasatosporales</taxon>
        <taxon>Streptomycetaceae</taxon>
        <taxon>Streptomyces</taxon>
    </lineage>
</organism>
<dbReference type="GeneID" id="94006597"/>
<protein>
    <recommendedName>
        <fullName evidence="3">Phage tail protein</fullName>
    </recommendedName>
</protein>
<evidence type="ECO:0000313" key="2">
    <source>
        <dbReference type="Proteomes" id="UP001052739"/>
    </source>
</evidence>
<gene>
    <name evidence="1" type="ORF">Shyd_02560</name>
</gene>
<name>A0ABQ3P1I8_9ACTN</name>
<comment type="caution">
    <text evidence="1">The sequence shown here is derived from an EMBL/GenBank/DDBJ whole genome shotgun (WGS) entry which is preliminary data.</text>
</comment>
<dbReference type="Pfam" id="PF25681">
    <property type="entry name" value="Phage_TTP_17"/>
    <property type="match status" value="1"/>
</dbReference>
<dbReference type="EMBL" id="BNDW01000004">
    <property type="protein sequence ID" value="GHI18885.1"/>
    <property type="molecule type" value="Genomic_DNA"/>
</dbReference>
<dbReference type="InterPro" id="IPR058154">
    <property type="entry name" value="Bxb1_TTP-like"/>
</dbReference>